<protein>
    <submittedName>
        <fullName evidence="2">Uncharacterized protein</fullName>
    </submittedName>
</protein>
<dbReference type="EMBL" id="MN739435">
    <property type="protein sequence ID" value="QHT04593.1"/>
    <property type="molecule type" value="Genomic_DNA"/>
</dbReference>
<proteinExistence type="predicted"/>
<accession>A0A6C0CJX4</accession>
<organism evidence="2">
    <name type="scientific">viral metagenome</name>
    <dbReference type="NCBI Taxonomy" id="1070528"/>
    <lineage>
        <taxon>unclassified sequences</taxon>
        <taxon>metagenomes</taxon>
        <taxon>organismal metagenomes</taxon>
    </lineage>
</organism>
<feature type="region of interest" description="Disordered" evidence="1">
    <location>
        <begin position="478"/>
        <end position="509"/>
    </location>
</feature>
<evidence type="ECO:0000256" key="1">
    <source>
        <dbReference type="SAM" id="MobiDB-lite"/>
    </source>
</evidence>
<dbReference type="AlphaFoldDB" id="A0A6C0CJX4"/>
<sequence>MHKTFQDPPRVWNRVKTKKRRAYSKVGVYRTSETVLEFLKHIFYTKKGFFRRKTRHTGPIEVEWLTRLATLPDSVLKCTVTNGEISRVENLQFECSKSNQFIEYDGDIVENNFSEGTFNIAKKNIRLSGEISRVYSDRMLYNNTIEYRIVGDCRYNQWKQFKGTFLFGLDSSQIKYLDGTLTDSGIKEVYKNGKLISRESRRYKYVYGNPTQNNQTKIDVYHASKDSFVASIYDNHNNKHSTFKDMSTGITMKGSMRLCDSSKNSGKMIYVKEAKIVDYPESLKTEIVPYKAKGTQWLYDNTQPDDFNFIYYYELEPYVIFETHNHVLRGNRRTGTLYTSDLKTNQPTTTKKGTFDGNMKLLKGSIENTNGMTCDGEFYPDTEVLKSGKKTTPSVIENGNFNEKGILVQGFRHNSQSNETFEGTFGEDGKFITGFLEAYGVRKPLKIMENYEQTENECLKERRRRDEVQLRMEKARLEREREFQRERERERERQQELERKRERERELQLQRERNLERRRRIQHSYGGGGRRGGGGDMFTGMMIGAALGSADGAAMGAMMGGVSGGLMGGMMGSATPW</sequence>
<evidence type="ECO:0000313" key="2">
    <source>
        <dbReference type="EMBL" id="QHT04593.1"/>
    </source>
</evidence>
<reference evidence="2" key="1">
    <citation type="journal article" date="2020" name="Nature">
        <title>Giant virus diversity and host interactions through global metagenomics.</title>
        <authorList>
            <person name="Schulz F."/>
            <person name="Roux S."/>
            <person name="Paez-Espino D."/>
            <person name="Jungbluth S."/>
            <person name="Walsh D.A."/>
            <person name="Denef V.J."/>
            <person name="McMahon K.D."/>
            <person name="Konstantinidis K.T."/>
            <person name="Eloe-Fadrosh E.A."/>
            <person name="Kyrpides N.C."/>
            <person name="Woyke T."/>
        </authorList>
    </citation>
    <scope>NUCLEOTIDE SEQUENCE</scope>
    <source>
        <strain evidence="2">GVMAG-M-3300021343-4</strain>
    </source>
</reference>
<name>A0A6C0CJX4_9ZZZZ</name>